<dbReference type="EMBL" id="JACIEM010000004">
    <property type="protein sequence ID" value="MBB4004441.1"/>
    <property type="molecule type" value="Genomic_DNA"/>
</dbReference>
<keyword evidence="2" id="KW-1185">Reference proteome</keyword>
<name>A0A7W6HG65_9HYPH</name>
<accession>A0A7W6HG65</accession>
<evidence type="ECO:0000313" key="2">
    <source>
        <dbReference type="Proteomes" id="UP000588647"/>
    </source>
</evidence>
<gene>
    <name evidence="1" type="ORF">GGR03_003529</name>
</gene>
<sequence length="57" mass="6506">MGRIMFHLAVAEQARLTLMGKRKGAGFWQMPQGRPFVVACYRQNIDMARRARLARAA</sequence>
<reference evidence="1 2" key="1">
    <citation type="submission" date="2020-08" db="EMBL/GenBank/DDBJ databases">
        <title>Genomic Encyclopedia of Type Strains, Phase IV (KMG-IV): sequencing the most valuable type-strain genomes for metagenomic binning, comparative biology and taxonomic classification.</title>
        <authorList>
            <person name="Goeker M."/>
        </authorList>
    </citation>
    <scope>NUCLEOTIDE SEQUENCE [LARGE SCALE GENOMIC DNA]</scope>
    <source>
        <strain evidence="1 2">DSM 103570</strain>
    </source>
</reference>
<protein>
    <submittedName>
        <fullName evidence="1">Uncharacterized protein</fullName>
    </submittedName>
</protein>
<evidence type="ECO:0000313" key="1">
    <source>
        <dbReference type="EMBL" id="MBB4004441.1"/>
    </source>
</evidence>
<dbReference type="AlphaFoldDB" id="A0A7W6HG65"/>
<proteinExistence type="predicted"/>
<dbReference type="RefSeq" id="WP_183210008.1">
    <property type="nucleotide sequence ID" value="NZ_JAAAMM010000004.1"/>
</dbReference>
<organism evidence="1 2">
    <name type="scientific">Aurantimonas endophytica</name>
    <dbReference type="NCBI Taxonomy" id="1522175"/>
    <lineage>
        <taxon>Bacteria</taxon>
        <taxon>Pseudomonadati</taxon>
        <taxon>Pseudomonadota</taxon>
        <taxon>Alphaproteobacteria</taxon>
        <taxon>Hyphomicrobiales</taxon>
        <taxon>Aurantimonadaceae</taxon>
        <taxon>Aurantimonas</taxon>
    </lineage>
</organism>
<comment type="caution">
    <text evidence="1">The sequence shown here is derived from an EMBL/GenBank/DDBJ whole genome shotgun (WGS) entry which is preliminary data.</text>
</comment>
<dbReference type="Proteomes" id="UP000588647">
    <property type="component" value="Unassembled WGS sequence"/>
</dbReference>